<dbReference type="Gramene" id="PRQ60377">
    <property type="protein sequence ID" value="PRQ60377"/>
    <property type="gene ID" value="RchiOBHm_Chr1g0380501"/>
</dbReference>
<dbReference type="OMA" id="QKAKQVW"/>
<dbReference type="PANTHER" id="PTHR47461">
    <property type="entry name" value="PHYTOLONGIN PHYL1.2"/>
    <property type="match status" value="1"/>
</dbReference>
<dbReference type="AlphaFoldDB" id="A0A2P6SNY8"/>
<keyword evidence="7" id="KW-1185">Reference proteome</keyword>
<sequence length="254" mass="28127">MISNPGLVYYACIAQKETILGEIAKEPGIGALAQKCIAKTPPHHSLYTHTVRKRTYVFLVVDPFVFFGIFDQDLDQSEALSFLNRLRCDFEKVNGVGSVLDGGDFESHCFQAEFDSIMRELMASEMDSAASTPASRNLSMDSSSSKGKKLVLAPLLGNQGLKKKKRLSGEVNGELCKDVVMGTMEKKLDVGGEDGRDFAMPALKSGGLHPCERQKAKQVWRRHVWVVLVLDLFVCAVLFGVWLWVCRGFKCIDS</sequence>
<evidence type="ECO:0000256" key="4">
    <source>
        <dbReference type="SAM" id="Phobius"/>
    </source>
</evidence>
<evidence type="ECO:0000256" key="3">
    <source>
        <dbReference type="ARBA" id="ARBA00023136"/>
    </source>
</evidence>
<name>A0A2P6SNY8_ROSCH</name>
<dbReference type="SUPFAM" id="SSF64356">
    <property type="entry name" value="SNARE-like"/>
    <property type="match status" value="1"/>
</dbReference>
<evidence type="ECO:0000313" key="7">
    <source>
        <dbReference type="Proteomes" id="UP000238479"/>
    </source>
</evidence>
<dbReference type="Gene3D" id="3.30.450.50">
    <property type="entry name" value="Longin domain"/>
    <property type="match status" value="1"/>
</dbReference>
<protein>
    <submittedName>
        <fullName evidence="6">Putative Longin-like domain-containing protein</fullName>
    </submittedName>
</protein>
<gene>
    <name evidence="6" type="ORF">RchiOBHm_Chr1g0380501</name>
</gene>
<evidence type="ECO:0000313" key="6">
    <source>
        <dbReference type="EMBL" id="PRQ60377.1"/>
    </source>
</evidence>
<dbReference type="InterPro" id="IPR044783">
    <property type="entry name" value="PHYL"/>
</dbReference>
<dbReference type="Proteomes" id="UP000238479">
    <property type="component" value="Chromosome 1"/>
</dbReference>
<proteinExistence type="inferred from homology"/>
<feature type="domain" description="Longin" evidence="5">
    <location>
        <begin position="49"/>
        <end position="118"/>
    </location>
</feature>
<evidence type="ECO:0000256" key="2">
    <source>
        <dbReference type="ARBA" id="ARBA00008025"/>
    </source>
</evidence>
<dbReference type="OrthoDB" id="1918034at2759"/>
<reference evidence="6 7" key="1">
    <citation type="journal article" date="2018" name="Nat. Genet.">
        <title>The Rosa genome provides new insights in the design of modern roses.</title>
        <authorList>
            <person name="Bendahmane M."/>
        </authorList>
    </citation>
    <scope>NUCLEOTIDE SEQUENCE [LARGE SCALE GENOMIC DNA]</scope>
    <source>
        <strain evidence="7">cv. Old Blush</strain>
    </source>
</reference>
<dbReference type="EMBL" id="PDCK01000039">
    <property type="protein sequence ID" value="PRQ60377.1"/>
    <property type="molecule type" value="Genomic_DNA"/>
</dbReference>
<dbReference type="PROSITE" id="PS50859">
    <property type="entry name" value="LONGIN"/>
    <property type="match status" value="1"/>
</dbReference>
<keyword evidence="3 4" id="KW-0472">Membrane</keyword>
<accession>A0A2P6SNY8</accession>
<comment type="subcellular location">
    <subcellularLocation>
        <location evidence="1">Membrane</location>
    </subcellularLocation>
</comment>
<feature type="transmembrane region" description="Helical" evidence="4">
    <location>
        <begin position="223"/>
        <end position="245"/>
    </location>
</feature>
<dbReference type="STRING" id="74649.A0A2P6SNY8"/>
<evidence type="ECO:0000256" key="1">
    <source>
        <dbReference type="ARBA" id="ARBA00004370"/>
    </source>
</evidence>
<organism evidence="6 7">
    <name type="scientific">Rosa chinensis</name>
    <name type="common">China rose</name>
    <dbReference type="NCBI Taxonomy" id="74649"/>
    <lineage>
        <taxon>Eukaryota</taxon>
        <taxon>Viridiplantae</taxon>
        <taxon>Streptophyta</taxon>
        <taxon>Embryophyta</taxon>
        <taxon>Tracheophyta</taxon>
        <taxon>Spermatophyta</taxon>
        <taxon>Magnoliopsida</taxon>
        <taxon>eudicotyledons</taxon>
        <taxon>Gunneridae</taxon>
        <taxon>Pentapetalae</taxon>
        <taxon>rosids</taxon>
        <taxon>fabids</taxon>
        <taxon>Rosales</taxon>
        <taxon>Rosaceae</taxon>
        <taxon>Rosoideae</taxon>
        <taxon>Rosoideae incertae sedis</taxon>
        <taxon>Rosa</taxon>
    </lineage>
</organism>
<comment type="caution">
    <text evidence="6">The sequence shown here is derived from an EMBL/GenBank/DDBJ whole genome shotgun (WGS) entry which is preliminary data.</text>
</comment>
<dbReference type="InterPro" id="IPR011012">
    <property type="entry name" value="Longin-like_dom_sf"/>
</dbReference>
<keyword evidence="4" id="KW-1133">Transmembrane helix</keyword>
<keyword evidence="4" id="KW-0812">Transmembrane</keyword>
<evidence type="ECO:0000259" key="5">
    <source>
        <dbReference type="PROSITE" id="PS50859"/>
    </source>
</evidence>
<dbReference type="PANTHER" id="PTHR47461:SF3">
    <property type="entry name" value="PHYTOLONGIN PHYL2.2"/>
    <property type="match status" value="1"/>
</dbReference>
<comment type="similarity">
    <text evidence="2">Belongs to the synaptobrevin family.</text>
</comment>
<dbReference type="GO" id="GO:0016020">
    <property type="term" value="C:membrane"/>
    <property type="evidence" value="ECO:0007669"/>
    <property type="project" value="UniProtKB-SubCell"/>
</dbReference>
<dbReference type="InterPro" id="IPR010908">
    <property type="entry name" value="Longin_dom"/>
</dbReference>